<accession>A0AAV4QLF6</accession>
<evidence type="ECO:0000313" key="2">
    <source>
        <dbReference type="EMBL" id="GIY09201.1"/>
    </source>
</evidence>
<feature type="region of interest" description="Disordered" evidence="1">
    <location>
        <begin position="1"/>
        <end position="20"/>
    </location>
</feature>
<dbReference type="AlphaFoldDB" id="A0AAV4QLF6"/>
<organism evidence="2 3">
    <name type="scientific">Caerostris extrusa</name>
    <name type="common">Bark spider</name>
    <name type="synonym">Caerostris bankana</name>
    <dbReference type="NCBI Taxonomy" id="172846"/>
    <lineage>
        <taxon>Eukaryota</taxon>
        <taxon>Metazoa</taxon>
        <taxon>Ecdysozoa</taxon>
        <taxon>Arthropoda</taxon>
        <taxon>Chelicerata</taxon>
        <taxon>Arachnida</taxon>
        <taxon>Araneae</taxon>
        <taxon>Araneomorphae</taxon>
        <taxon>Entelegynae</taxon>
        <taxon>Araneoidea</taxon>
        <taxon>Araneidae</taxon>
        <taxon>Caerostris</taxon>
    </lineage>
</organism>
<comment type="caution">
    <text evidence="2">The sequence shown here is derived from an EMBL/GenBank/DDBJ whole genome shotgun (WGS) entry which is preliminary data.</text>
</comment>
<protein>
    <submittedName>
        <fullName evidence="2">Uncharacterized protein</fullName>
    </submittedName>
</protein>
<name>A0AAV4QLF6_CAEEX</name>
<proteinExistence type="predicted"/>
<sequence>MYNVSVRGRPTPTPFSPGEFSGWAPTPESFFSKEFSFSILCSSMVYSSRFGSCGNYSLHLSPFVFRKSIRLSKTPTGPTPPASTPA</sequence>
<evidence type="ECO:0000256" key="1">
    <source>
        <dbReference type="SAM" id="MobiDB-lite"/>
    </source>
</evidence>
<evidence type="ECO:0000313" key="3">
    <source>
        <dbReference type="Proteomes" id="UP001054945"/>
    </source>
</evidence>
<dbReference type="EMBL" id="BPLR01006343">
    <property type="protein sequence ID" value="GIY09201.1"/>
    <property type="molecule type" value="Genomic_DNA"/>
</dbReference>
<gene>
    <name evidence="2" type="ORF">CEXT_117061</name>
</gene>
<keyword evidence="3" id="KW-1185">Reference proteome</keyword>
<dbReference type="Proteomes" id="UP001054945">
    <property type="component" value="Unassembled WGS sequence"/>
</dbReference>
<reference evidence="2 3" key="1">
    <citation type="submission" date="2021-06" db="EMBL/GenBank/DDBJ databases">
        <title>Caerostris extrusa draft genome.</title>
        <authorList>
            <person name="Kono N."/>
            <person name="Arakawa K."/>
        </authorList>
    </citation>
    <scope>NUCLEOTIDE SEQUENCE [LARGE SCALE GENOMIC DNA]</scope>
</reference>